<dbReference type="InterPro" id="IPR002477">
    <property type="entry name" value="Peptidoglycan-bd-like"/>
</dbReference>
<dbReference type="SUPFAM" id="SSF47090">
    <property type="entry name" value="PGBD-like"/>
    <property type="match status" value="1"/>
</dbReference>
<organism evidence="2">
    <name type="scientific">uncultured Caudovirales phage</name>
    <dbReference type="NCBI Taxonomy" id="2100421"/>
    <lineage>
        <taxon>Viruses</taxon>
        <taxon>Duplodnaviria</taxon>
        <taxon>Heunggongvirae</taxon>
        <taxon>Uroviricota</taxon>
        <taxon>Caudoviricetes</taxon>
        <taxon>Peduoviridae</taxon>
        <taxon>Maltschvirus</taxon>
        <taxon>Maltschvirus maltsch</taxon>
    </lineage>
</organism>
<dbReference type="InterPro" id="IPR036366">
    <property type="entry name" value="PGBDSf"/>
</dbReference>
<dbReference type="Pfam" id="PF01471">
    <property type="entry name" value="PG_binding_1"/>
    <property type="match status" value="1"/>
</dbReference>
<dbReference type="EMBL" id="LR797193">
    <property type="protein sequence ID" value="CAB4192995.1"/>
    <property type="molecule type" value="Genomic_DNA"/>
</dbReference>
<feature type="domain" description="Peptidoglycan binding-like" evidence="1">
    <location>
        <begin position="46"/>
        <end position="101"/>
    </location>
</feature>
<accession>A0A6J5RL66</accession>
<sequence>MLRTTTRSRLLVATISMFIILGVSTSPVEAGGTVLVTGESVREGDNGNSVREVQNVLYAHGYTIALDGVFGPQTRNAVLYWQRSHGLHVDGVVGPQTTASLGLIWKAKVSAPKTPGKWCDYNCQTAYQALLNVGATVKEAQFGIKICSRESHCTLGAVNKSTRTKDDSWGPWQINYYGRLIVREQSIGLRESNVDSWEGSARNFLTLLRGSGACHWQAPNYCAG</sequence>
<gene>
    <name evidence="2" type="ORF">UFOVP1246_23</name>
</gene>
<evidence type="ECO:0000313" key="2">
    <source>
        <dbReference type="EMBL" id="CAB4192995.1"/>
    </source>
</evidence>
<reference evidence="2" key="1">
    <citation type="submission" date="2020-05" db="EMBL/GenBank/DDBJ databases">
        <authorList>
            <person name="Chiriac C."/>
            <person name="Salcher M."/>
            <person name="Ghai R."/>
            <person name="Kavagutti S V."/>
        </authorList>
    </citation>
    <scope>NUCLEOTIDE SEQUENCE</scope>
</reference>
<dbReference type="InterPro" id="IPR036365">
    <property type="entry name" value="PGBD-like_sf"/>
</dbReference>
<name>A0A6J5RL66_9CAUD</name>
<proteinExistence type="predicted"/>
<evidence type="ECO:0000259" key="1">
    <source>
        <dbReference type="Pfam" id="PF01471"/>
    </source>
</evidence>
<protein>
    <submittedName>
        <fullName evidence="2">Peptidoglycan binding-like</fullName>
    </submittedName>
</protein>
<dbReference type="Gene3D" id="1.10.101.10">
    <property type="entry name" value="PGBD-like superfamily/PGBD"/>
    <property type="match status" value="1"/>
</dbReference>